<feature type="signal peptide" evidence="1">
    <location>
        <begin position="1"/>
        <end position="22"/>
    </location>
</feature>
<feature type="chain" id="PRO_5007064020" description="Lipoprotein" evidence="1">
    <location>
        <begin position="23"/>
        <end position="224"/>
    </location>
</feature>
<protein>
    <recommendedName>
        <fullName evidence="4">Lipoprotein</fullName>
    </recommendedName>
</protein>
<evidence type="ECO:0000313" key="3">
    <source>
        <dbReference type="Proteomes" id="UP000067111"/>
    </source>
</evidence>
<dbReference type="Proteomes" id="UP000067111">
    <property type="component" value="Unassembled WGS sequence"/>
</dbReference>
<organism evidence="2 3">
    <name type="scientific">Pseudomonas palleroniana</name>
    <dbReference type="NCBI Taxonomy" id="191390"/>
    <lineage>
        <taxon>Bacteria</taxon>
        <taxon>Pseudomonadati</taxon>
        <taxon>Pseudomonadota</taxon>
        <taxon>Gammaproteobacteria</taxon>
        <taxon>Pseudomonadales</taxon>
        <taxon>Pseudomonadaceae</taxon>
        <taxon>Pseudomonas</taxon>
    </lineage>
</organism>
<evidence type="ECO:0000256" key="1">
    <source>
        <dbReference type="SAM" id="SignalP"/>
    </source>
</evidence>
<dbReference type="RefSeq" id="WP_060754619.1">
    <property type="nucleotide sequence ID" value="NZ_LRMR01000013.1"/>
</dbReference>
<sequence>MTRYLSCALLLLAALLSGCATQMDVSINATPDPDYHFDREATVLVTTSVGGNAQNTLNARYYLRDMVRAMKDQGFRNVFTDTTLPQNPAPIRMTVTLDVDSRQVTYRYTATEYGQVPTSTTTECKKNKKKDDQLTCTSKPNTTYGPVGTSERTGYTTLTTFTATARDEASRRAVYVLRATSYNEDCQAAKVEAFLVEQGLQNLNFQDRVQRNYTVKMPEGYQCK</sequence>
<accession>A0A0X7K479</accession>
<gene>
    <name evidence="2" type="ORF">AWV77_12810</name>
</gene>
<proteinExistence type="predicted"/>
<name>A0A0X7K479_9PSED</name>
<reference evidence="3" key="1">
    <citation type="submission" date="2016-01" db="EMBL/GenBank/DDBJ databases">
        <authorList>
            <person name="Gamez R.M."/>
            <person name="Rodriguez F."/>
            <person name="Bernal J.F."/>
            <person name="Agarwala R."/>
            <person name="Landsman D."/>
            <person name="Marino-Ramirez L."/>
        </authorList>
    </citation>
    <scope>NUCLEOTIDE SEQUENCE [LARGE SCALE GENOMIC DNA]</scope>
    <source>
        <strain evidence="3">Ps006</strain>
    </source>
</reference>
<dbReference type="PROSITE" id="PS51257">
    <property type="entry name" value="PROKAR_LIPOPROTEIN"/>
    <property type="match status" value="1"/>
</dbReference>
<evidence type="ECO:0008006" key="4">
    <source>
        <dbReference type="Google" id="ProtNLM"/>
    </source>
</evidence>
<dbReference type="AlphaFoldDB" id="A0A0X7K479"/>
<comment type="caution">
    <text evidence="2">The sequence shown here is derived from an EMBL/GenBank/DDBJ whole genome shotgun (WGS) entry which is preliminary data.</text>
</comment>
<evidence type="ECO:0000313" key="2">
    <source>
        <dbReference type="EMBL" id="KWU50528.1"/>
    </source>
</evidence>
<dbReference type="OrthoDB" id="7000951at2"/>
<dbReference type="EMBL" id="LRMR01000013">
    <property type="protein sequence ID" value="KWU50528.1"/>
    <property type="molecule type" value="Genomic_DNA"/>
</dbReference>
<keyword evidence="1" id="KW-0732">Signal</keyword>